<comment type="function">
    <text evidence="14">Involved in mercury resistance. Probably transfers a mercuric ion from the periplasmic Hg(2+)-binding protein MerP to the cytoplasmic mercuric reductase MerA.</text>
</comment>
<dbReference type="AlphaFoldDB" id="A0A7X6DN79"/>
<comment type="subcellular location">
    <subcellularLocation>
        <location evidence="1">Cell inner membrane</location>
        <topology evidence="1">Multi-pass membrane protein</topology>
    </subcellularLocation>
</comment>
<evidence type="ECO:0000313" key="17">
    <source>
        <dbReference type="Proteomes" id="UP000534783"/>
    </source>
</evidence>
<keyword evidence="12 15" id="KW-0472">Membrane</keyword>
<dbReference type="Proteomes" id="UP000534783">
    <property type="component" value="Unassembled WGS sequence"/>
</dbReference>
<keyword evidence="7" id="KW-0997">Cell inner membrane</keyword>
<evidence type="ECO:0000256" key="3">
    <source>
        <dbReference type="ARBA" id="ARBA00017053"/>
    </source>
</evidence>
<evidence type="ECO:0000256" key="6">
    <source>
        <dbReference type="ARBA" id="ARBA00022475"/>
    </source>
</evidence>
<keyword evidence="10" id="KW-0476">Mercury</keyword>
<feature type="transmembrane region" description="Helical" evidence="15">
    <location>
        <begin position="56"/>
        <end position="73"/>
    </location>
</feature>
<keyword evidence="6" id="KW-1003">Cell membrane</keyword>
<evidence type="ECO:0000256" key="13">
    <source>
        <dbReference type="ARBA" id="ARBA00030934"/>
    </source>
</evidence>
<proteinExistence type="inferred from homology"/>
<keyword evidence="9" id="KW-0479">Metal-binding</keyword>
<evidence type="ECO:0000256" key="12">
    <source>
        <dbReference type="ARBA" id="ARBA00023136"/>
    </source>
</evidence>
<name>A0A7X6DN79_9BACT</name>
<evidence type="ECO:0000256" key="2">
    <source>
        <dbReference type="ARBA" id="ARBA00008224"/>
    </source>
</evidence>
<evidence type="ECO:0000256" key="1">
    <source>
        <dbReference type="ARBA" id="ARBA00004429"/>
    </source>
</evidence>
<dbReference type="InterPro" id="IPR003457">
    <property type="entry name" value="Transprt_MerT"/>
</dbReference>
<dbReference type="EMBL" id="VTOW01000001">
    <property type="protein sequence ID" value="NKE70232.1"/>
    <property type="molecule type" value="Genomic_DNA"/>
</dbReference>
<evidence type="ECO:0000256" key="14">
    <source>
        <dbReference type="ARBA" id="ARBA00045720"/>
    </source>
</evidence>
<keyword evidence="11 15" id="KW-1133">Transmembrane helix</keyword>
<comment type="caution">
    <text evidence="16">The sequence shown here is derived from an EMBL/GenBank/DDBJ whole genome shotgun (WGS) entry which is preliminary data.</text>
</comment>
<evidence type="ECO:0000256" key="4">
    <source>
        <dbReference type="ARBA" id="ARBA00022448"/>
    </source>
</evidence>
<evidence type="ECO:0000256" key="9">
    <source>
        <dbReference type="ARBA" id="ARBA00022723"/>
    </source>
</evidence>
<evidence type="ECO:0000313" key="16">
    <source>
        <dbReference type="EMBL" id="NKE70232.1"/>
    </source>
</evidence>
<dbReference type="RefSeq" id="WP_168058498.1">
    <property type="nucleotide sequence ID" value="NZ_VTOW01000001.1"/>
</dbReference>
<keyword evidence="17" id="KW-1185">Reference proteome</keyword>
<keyword evidence="4" id="KW-0813">Transport</keyword>
<keyword evidence="8 15" id="KW-0812">Transmembrane</keyword>
<evidence type="ECO:0000256" key="8">
    <source>
        <dbReference type="ARBA" id="ARBA00022692"/>
    </source>
</evidence>
<evidence type="ECO:0000256" key="11">
    <source>
        <dbReference type="ARBA" id="ARBA00022989"/>
    </source>
</evidence>
<sequence length="118" mass="12432">MKEGWSTIGGLFSAFLSSVCCIGPLILSALGIGAGATGLLGGSARFAASMVPYRPLFVLLTFAFLGLGFYSVYRRQPICGGASACSPERLKRTKRILWVIALISLILTISPYLLAIGS</sequence>
<feature type="transmembrane region" description="Helical" evidence="15">
    <location>
        <begin position="12"/>
        <end position="36"/>
    </location>
</feature>
<gene>
    <name evidence="16" type="ORF">MNODULE_05670</name>
</gene>
<evidence type="ECO:0000256" key="10">
    <source>
        <dbReference type="ARBA" id="ARBA00022914"/>
    </source>
</evidence>
<organism evidence="16 17">
    <name type="scientific">Candidatus Manganitrophus noduliformans</name>
    <dbReference type="NCBI Taxonomy" id="2606439"/>
    <lineage>
        <taxon>Bacteria</taxon>
        <taxon>Pseudomonadati</taxon>
        <taxon>Nitrospirota</taxon>
        <taxon>Nitrospiria</taxon>
        <taxon>Candidatus Troglogloeales</taxon>
        <taxon>Candidatus Manganitrophaceae</taxon>
        <taxon>Candidatus Manganitrophus</taxon>
    </lineage>
</organism>
<protein>
    <recommendedName>
        <fullName evidence="3">Mercuric transport protein MerT</fullName>
    </recommendedName>
    <alternativeName>
        <fullName evidence="13">Mercury ion transport protein</fullName>
    </alternativeName>
</protein>
<evidence type="ECO:0000256" key="15">
    <source>
        <dbReference type="SAM" id="Phobius"/>
    </source>
</evidence>
<reference evidence="16 17" key="1">
    <citation type="journal article" date="2020" name="Nature">
        <title>Bacterial chemolithoautotrophy via manganese oxidation.</title>
        <authorList>
            <person name="Yu H."/>
            <person name="Leadbetter J.R."/>
        </authorList>
    </citation>
    <scope>NUCLEOTIDE SEQUENCE [LARGE SCALE GENOMIC DNA]</scope>
    <source>
        <strain evidence="16 17">Mn-1</strain>
    </source>
</reference>
<dbReference type="GO" id="GO:0015097">
    <property type="term" value="F:mercury ion transmembrane transporter activity"/>
    <property type="evidence" value="ECO:0007669"/>
    <property type="project" value="InterPro"/>
</dbReference>
<evidence type="ECO:0000256" key="7">
    <source>
        <dbReference type="ARBA" id="ARBA00022519"/>
    </source>
</evidence>
<comment type="similarity">
    <text evidence="2">Belongs to the MerT family.</text>
</comment>
<keyword evidence="5" id="KW-0475">Mercuric resistance</keyword>
<dbReference type="Pfam" id="PF02411">
    <property type="entry name" value="MerT"/>
    <property type="match status" value="1"/>
</dbReference>
<feature type="transmembrane region" description="Helical" evidence="15">
    <location>
        <begin position="96"/>
        <end position="116"/>
    </location>
</feature>
<accession>A0A7X6DN79</accession>
<dbReference type="GO" id="GO:0046872">
    <property type="term" value="F:metal ion binding"/>
    <property type="evidence" value="ECO:0007669"/>
    <property type="project" value="UniProtKB-KW"/>
</dbReference>
<dbReference type="GO" id="GO:0005886">
    <property type="term" value="C:plasma membrane"/>
    <property type="evidence" value="ECO:0007669"/>
    <property type="project" value="UniProtKB-SubCell"/>
</dbReference>
<evidence type="ECO:0000256" key="5">
    <source>
        <dbReference type="ARBA" id="ARBA00022466"/>
    </source>
</evidence>